<evidence type="ECO:0000313" key="2">
    <source>
        <dbReference type="Proteomes" id="UP000754883"/>
    </source>
</evidence>
<evidence type="ECO:0000313" key="1">
    <source>
        <dbReference type="EMBL" id="CAG9980918.1"/>
    </source>
</evidence>
<keyword evidence="2" id="KW-1185">Reference proteome</keyword>
<reference evidence="2" key="1">
    <citation type="submission" date="2019-06" db="EMBL/GenBank/DDBJ databases">
        <authorList>
            <person name="Broberg M."/>
        </authorList>
    </citation>
    <scope>NUCLEOTIDE SEQUENCE [LARGE SCALE GENOMIC DNA]</scope>
</reference>
<comment type="caution">
    <text evidence="1">The sequence shown here is derived from an EMBL/GenBank/DDBJ whole genome shotgun (WGS) entry which is preliminary data.</text>
</comment>
<sequence length="413" mass="47583">MGKFDRYDYDEDDWFNFTPGCDPSRGPKHCCEHERDRRNCRSYVKVFASHVDAFIKDYQKGSTWIPHVKAVTFYGEERVDKKDENRLIKVPTVTVGRLEDIVCEDVLAPENQDKIFSGLCSVWNLISEWDIKKPITLGISGRYFRSNDKCLTDLAHQKNIERLACGKATFANPFDVLNMAKRLPELRALRLQVRHMSKDMRNELANDMRTWKTTLPKLSGLTLVGDKDAHSRGDERKLEDMREDGVDLLCRELRALAQQHGFLGLGLEFVPISAELFEDTQNPGAEMRWPTLRVLSLRVHEMSSTGTWLFSKDPADKKSGLGYVEDKKAKTIHFGKFFRKTIAVEKEIGPLAELFERTCTTEKMPYVSEDSKMTYGKDVNGPIKAYRKEEDQSSVEWLIRNGTPYWESESESE</sequence>
<reference evidence="1 2" key="2">
    <citation type="submission" date="2021-10" db="EMBL/GenBank/DDBJ databases">
        <authorList>
            <person name="Piombo E."/>
        </authorList>
    </citation>
    <scope>NUCLEOTIDE SEQUENCE [LARGE SCALE GENOMIC DNA]</scope>
</reference>
<dbReference type="OrthoDB" id="5152803at2759"/>
<dbReference type="Proteomes" id="UP000754883">
    <property type="component" value="Unassembled WGS sequence"/>
</dbReference>
<protein>
    <submittedName>
        <fullName evidence="1">Uncharacterized protein</fullName>
    </submittedName>
</protein>
<gene>
    <name evidence="1" type="ORF">CBYS24578_00018463</name>
</gene>
<organism evidence="1 2">
    <name type="scientific">Clonostachys byssicola</name>
    <dbReference type="NCBI Taxonomy" id="160290"/>
    <lineage>
        <taxon>Eukaryota</taxon>
        <taxon>Fungi</taxon>
        <taxon>Dikarya</taxon>
        <taxon>Ascomycota</taxon>
        <taxon>Pezizomycotina</taxon>
        <taxon>Sordariomycetes</taxon>
        <taxon>Hypocreomycetidae</taxon>
        <taxon>Hypocreales</taxon>
        <taxon>Bionectriaceae</taxon>
        <taxon>Clonostachys</taxon>
    </lineage>
</organism>
<dbReference type="EMBL" id="CABFNO020001320">
    <property type="protein sequence ID" value="CAG9980918.1"/>
    <property type="molecule type" value="Genomic_DNA"/>
</dbReference>
<accession>A0A9N9UAE7</accession>
<name>A0A9N9UAE7_9HYPO</name>
<proteinExistence type="predicted"/>
<dbReference type="AlphaFoldDB" id="A0A9N9UAE7"/>